<dbReference type="EMBL" id="WOWK01000008">
    <property type="protein sequence ID" value="KAF0330119.1"/>
    <property type="molecule type" value="Genomic_DNA"/>
</dbReference>
<evidence type="ECO:0000256" key="1">
    <source>
        <dbReference type="SAM" id="MobiDB-lite"/>
    </source>
</evidence>
<proteinExistence type="predicted"/>
<dbReference type="InterPro" id="IPR025676">
    <property type="entry name" value="Clr5_dom"/>
</dbReference>
<feature type="region of interest" description="Disordered" evidence="1">
    <location>
        <begin position="79"/>
        <end position="98"/>
    </location>
</feature>
<comment type="caution">
    <text evidence="3">The sequence shown here is derived from an EMBL/GenBank/DDBJ whole genome shotgun (WGS) entry which is preliminary data.</text>
</comment>
<protein>
    <recommendedName>
        <fullName evidence="2">Clr5 domain-containing protein</fullName>
    </recommendedName>
</protein>
<name>A0A8H3WMK7_9PEZI</name>
<organism evidence="3 4">
    <name type="scientific">Colletotrichum asianum</name>
    <dbReference type="NCBI Taxonomy" id="702518"/>
    <lineage>
        <taxon>Eukaryota</taxon>
        <taxon>Fungi</taxon>
        <taxon>Dikarya</taxon>
        <taxon>Ascomycota</taxon>
        <taxon>Pezizomycotina</taxon>
        <taxon>Sordariomycetes</taxon>
        <taxon>Hypocreomycetidae</taxon>
        <taxon>Glomerellales</taxon>
        <taxon>Glomerellaceae</taxon>
        <taxon>Colletotrichum</taxon>
        <taxon>Colletotrichum gloeosporioides species complex</taxon>
    </lineage>
</organism>
<keyword evidence="4" id="KW-1185">Reference proteome</keyword>
<feature type="domain" description="Clr5" evidence="2">
    <location>
        <begin position="26"/>
        <end position="75"/>
    </location>
</feature>
<feature type="region of interest" description="Disordered" evidence="1">
    <location>
        <begin position="1"/>
        <end position="27"/>
    </location>
</feature>
<dbReference type="OrthoDB" id="5083163at2759"/>
<dbReference type="Proteomes" id="UP000434172">
    <property type="component" value="Unassembled WGS sequence"/>
</dbReference>
<dbReference type="AlphaFoldDB" id="A0A8H3WMK7"/>
<feature type="compositionally biased region" description="Polar residues" evidence="1">
    <location>
        <begin position="83"/>
        <end position="93"/>
    </location>
</feature>
<evidence type="ECO:0000313" key="3">
    <source>
        <dbReference type="EMBL" id="KAF0330119.1"/>
    </source>
</evidence>
<gene>
    <name evidence="3" type="ORF">GQ607_002449</name>
</gene>
<dbReference type="Pfam" id="PF14420">
    <property type="entry name" value="Clr5"/>
    <property type="match status" value="1"/>
</dbReference>
<reference evidence="3 4" key="1">
    <citation type="submission" date="2019-12" db="EMBL/GenBank/DDBJ databases">
        <title>A genome sequence resource for the geographically widespread anthracnose pathogen Colletotrichum asianum.</title>
        <authorList>
            <person name="Meng Y."/>
        </authorList>
    </citation>
    <scope>NUCLEOTIDE SEQUENCE [LARGE SCALE GENOMIC DNA]</scope>
    <source>
        <strain evidence="3 4">ICMP 18580</strain>
    </source>
</reference>
<accession>A0A8H3WMK7</accession>
<feature type="compositionally biased region" description="Basic residues" evidence="1">
    <location>
        <begin position="1"/>
        <end position="23"/>
    </location>
</feature>
<evidence type="ECO:0000259" key="2">
    <source>
        <dbReference type="Pfam" id="PF14420"/>
    </source>
</evidence>
<evidence type="ECO:0000313" key="4">
    <source>
        <dbReference type="Proteomes" id="UP000434172"/>
    </source>
</evidence>
<sequence length="540" mass="60135">MTGKSRNPRKARLMNNKTRARRKPQGEWEQLKPTICELYANKTLEEVKETLKNDYNVQVTKRQLVYRLEKWRMRKYNIGEPESSASPESQGDSEYSPLEDQDCEAKCAIEHDIPPGDFEYQHQVPLGIQAAEVLLAVCDTEGAWIEYYKAGTGANGRLDLTALARSAETKEQRKTTLRLLEEHIPLSWSGKDLAQHRLLHALVRDPIKDEAGNMTQPAANFISSITAAVDNFLSPVGGSVNLIHYILLDNFIVTHREILTEVDRLRLGSVINTVDSRVLNGGIENQVQAGSFSNQAPSSPTMHVIRQCLAWCHTKLYGISSNIINVALLTLEIQPDQHQEAWKSLFELYGTLWGTLREQCTIEGDWPEWASLSIDAMHLSHAEVLASVCWLLVYPKDFDDSDFSVPSEDEGGLFMRSRLTSHVALHYADNVLWMGFRNALVRFNRPTVANTEENKAFKDAAMDSLRAFVKATLTLNGPDRGDELGENDDPSAALMPSLPLGGELMMVQNDSWSSALSVDASTGGFIPASSSFAVSPQMAA</sequence>